<accession>A0A8I6SV18</accession>
<dbReference type="AlphaFoldDB" id="A0A8I6SV18"/>
<reference evidence="2" key="1">
    <citation type="submission" date="2022-01" db="UniProtKB">
        <authorList>
            <consortium name="EnsemblMetazoa"/>
        </authorList>
    </citation>
    <scope>IDENTIFICATION</scope>
</reference>
<dbReference type="RefSeq" id="XP_024085317.1">
    <property type="nucleotide sequence ID" value="XM_024229549.1"/>
</dbReference>
<feature type="compositionally biased region" description="Low complexity" evidence="1">
    <location>
        <begin position="117"/>
        <end position="135"/>
    </location>
</feature>
<evidence type="ECO:0000313" key="3">
    <source>
        <dbReference type="Proteomes" id="UP000494040"/>
    </source>
</evidence>
<sequence length="135" mass="15381">MNSDEEKKVCYLYDSDIGSYYYGQDRPMKSHGIRMRHNLLLNYGPYRNKEFYVEMQNYEGCDTGENRSGISFLRGTMNCVKCRTTSLTTTTTSRRRSRPTPGRSWCRLLSSTRPHCSSASRATSSSSSQSRNTGG</sequence>
<keyword evidence="3" id="KW-1185">Reference proteome</keyword>
<evidence type="ECO:0000313" key="2">
    <source>
        <dbReference type="EnsemblMetazoa" id="XP_024085317.1"/>
    </source>
</evidence>
<proteinExistence type="predicted"/>
<dbReference type="Proteomes" id="UP000494040">
    <property type="component" value="Unassembled WGS sequence"/>
</dbReference>
<dbReference type="GeneID" id="112127946"/>
<feature type="region of interest" description="Disordered" evidence="1">
    <location>
        <begin position="88"/>
        <end position="135"/>
    </location>
</feature>
<organism evidence="2 3">
    <name type="scientific">Cimex lectularius</name>
    <name type="common">Bed bug</name>
    <name type="synonym">Acanthia lectularia</name>
    <dbReference type="NCBI Taxonomy" id="79782"/>
    <lineage>
        <taxon>Eukaryota</taxon>
        <taxon>Metazoa</taxon>
        <taxon>Ecdysozoa</taxon>
        <taxon>Arthropoda</taxon>
        <taxon>Hexapoda</taxon>
        <taxon>Insecta</taxon>
        <taxon>Pterygota</taxon>
        <taxon>Neoptera</taxon>
        <taxon>Paraneoptera</taxon>
        <taxon>Hemiptera</taxon>
        <taxon>Heteroptera</taxon>
        <taxon>Panheteroptera</taxon>
        <taxon>Cimicomorpha</taxon>
        <taxon>Cimicidae</taxon>
        <taxon>Cimex</taxon>
    </lineage>
</organism>
<dbReference type="EnsemblMetazoa" id="XM_024229549.1">
    <property type="protein sequence ID" value="XP_024085317.1"/>
    <property type="gene ID" value="LOC112127946"/>
</dbReference>
<evidence type="ECO:0000256" key="1">
    <source>
        <dbReference type="SAM" id="MobiDB-lite"/>
    </source>
</evidence>
<protein>
    <submittedName>
        <fullName evidence="2">Uncharacterized protein</fullName>
    </submittedName>
</protein>
<name>A0A8I6SV18_CIMLE</name>